<evidence type="ECO:0000256" key="14">
    <source>
        <dbReference type="SAM" id="Phobius"/>
    </source>
</evidence>
<sequence>MISIKRDVYLFLFGLLFLLVTAYSIMVSQSYYLGLEESAKYEMLYEMRAVEKYYQEKGTLPDTEGRTFQVFSSLDVMPTHFRKSFDWQAFEPGEIYEHYLVSKGNSNAHYLYASTQQVENKDNRLYFVTTYDKSLYYQLLESDIPESYTQFNQALLISGALLLAVFIMVRWLVYRLTQPVFRLAKWSATIDTQTPPSQQKLRYQELIGLADTLTQSIERERESIAREETFLKTASHELRTPIATISASNELIARGTEHLSPSQKRATNRINRATANMNNLITALLWLSRKEQLPVQESNVRLKDLVAELVENNRYLIERKAVEVEVHCESAKVIKLPLELTQITLTNLIRNAFQHCVDGQITIRVVEDGILISNPTTEQNEESSPTGFGIGLTLVEKVCHLQNWSLRFERSSSTYATELMFDSPPLTK</sequence>
<dbReference type="PANTHER" id="PTHR45528">
    <property type="entry name" value="SENSOR HISTIDINE KINASE CPXA"/>
    <property type="match status" value="1"/>
</dbReference>
<evidence type="ECO:0000256" key="4">
    <source>
        <dbReference type="ARBA" id="ARBA00022475"/>
    </source>
</evidence>
<evidence type="ECO:0000313" key="17">
    <source>
        <dbReference type="Proteomes" id="UP000029224"/>
    </source>
</evidence>
<keyword evidence="9" id="KW-0418">Kinase</keyword>
<dbReference type="Pfam" id="PF00512">
    <property type="entry name" value="HisKA"/>
    <property type="match status" value="1"/>
</dbReference>
<evidence type="ECO:0000313" key="16">
    <source>
        <dbReference type="EMBL" id="GAL31543.1"/>
    </source>
</evidence>
<dbReference type="InterPro" id="IPR003661">
    <property type="entry name" value="HisK_dim/P_dom"/>
</dbReference>
<dbReference type="InterPro" id="IPR005467">
    <property type="entry name" value="His_kinase_dom"/>
</dbReference>
<keyword evidence="5" id="KW-0597">Phosphoprotein</keyword>
<dbReference type="Gene3D" id="1.10.287.130">
    <property type="match status" value="1"/>
</dbReference>
<evidence type="ECO:0000256" key="12">
    <source>
        <dbReference type="ARBA" id="ARBA00023012"/>
    </source>
</evidence>
<dbReference type="GO" id="GO:0000155">
    <property type="term" value="F:phosphorelay sensor kinase activity"/>
    <property type="evidence" value="ECO:0007669"/>
    <property type="project" value="InterPro"/>
</dbReference>
<dbReference type="Proteomes" id="UP000029224">
    <property type="component" value="Unassembled WGS sequence"/>
</dbReference>
<keyword evidence="4" id="KW-1003">Cell membrane</keyword>
<comment type="subcellular location">
    <subcellularLocation>
        <location evidence="2">Cell membrane</location>
        <topology evidence="2">Multi-pass membrane protein</topology>
    </subcellularLocation>
</comment>
<keyword evidence="13 14" id="KW-0472">Membrane</keyword>
<dbReference type="SUPFAM" id="SSF55874">
    <property type="entry name" value="ATPase domain of HSP90 chaperone/DNA topoisomerase II/histidine kinase"/>
    <property type="match status" value="1"/>
</dbReference>
<keyword evidence="10" id="KW-0067">ATP-binding</keyword>
<dbReference type="InterPro" id="IPR050398">
    <property type="entry name" value="HssS/ArlS-like"/>
</dbReference>
<name>A0A090SXC1_9VIBR</name>
<evidence type="ECO:0000256" key="5">
    <source>
        <dbReference type="ARBA" id="ARBA00022553"/>
    </source>
</evidence>
<protein>
    <recommendedName>
        <fullName evidence="3">histidine kinase</fullName>
        <ecNumber evidence="3">2.7.13.3</ecNumber>
    </recommendedName>
</protein>
<keyword evidence="11 14" id="KW-1133">Transmembrane helix</keyword>
<keyword evidence="12" id="KW-0902">Two-component regulatory system</keyword>
<dbReference type="SMART" id="SM00388">
    <property type="entry name" value="HisKA"/>
    <property type="match status" value="1"/>
</dbReference>
<evidence type="ECO:0000256" key="10">
    <source>
        <dbReference type="ARBA" id="ARBA00022840"/>
    </source>
</evidence>
<proteinExistence type="predicted"/>
<evidence type="ECO:0000256" key="3">
    <source>
        <dbReference type="ARBA" id="ARBA00012438"/>
    </source>
</evidence>
<gene>
    <name evidence="16" type="ORF">JCM19240_4974</name>
</gene>
<evidence type="ECO:0000256" key="6">
    <source>
        <dbReference type="ARBA" id="ARBA00022679"/>
    </source>
</evidence>
<feature type="domain" description="Histidine kinase" evidence="15">
    <location>
        <begin position="233"/>
        <end position="427"/>
    </location>
</feature>
<dbReference type="CDD" id="cd00082">
    <property type="entry name" value="HisKA"/>
    <property type="match status" value="1"/>
</dbReference>
<dbReference type="GO" id="GO:0005524">
    <property type="term" value="F:ATP binding"/>
    <property type="evidence" value="ECO:0007669"/>
    <property type="project" value="UniProtKB-KW"/>
</dbReference>
<organism evidence="16 17">
    <name type="scientific">Vibrio maritimus</name>
    <dbReference type="NCBI Taxonomy" id="990268"/>
    <lineage>
        <taxon>Bacteria</taxon>
        <taxon>Pseudomonadati</taxon>
        <taxon>Pseudomonadota</taxon>
        <taxon>Gammaproteobacteria</taxon>
        <taxon>Vibrionales</taxon>
        <taxon>Vibrionaceae</taxon>
        <taxon>Vibrio</taxon>
    </lineage>
</organism>
<dbReference type="Gene3D" id="3.30.565.10">
    <property type="entry name" value="Histidine kinase-like ATPase, C-terminal domain"/>
    <property type="match status" value="1"/>
</dbReference>
<dbReference type="PROSITE" id="PS50109">
    <property type="entry name" value="HIS_KIN"/>
    <property type="match status" value="1"/>
</dbReference>
<evidence type="ECO:0000256" key="11">
    <source>
        <dbReference type="ARBA" id="ARBA00022989"/>
    </source>
</evidence>
<keyword evidence="7 14" id="KW-0812">Transmembrane</keyword>
<comment type="caution">
    <text evidence="16">The sequence shown here is derived from an EMBL/GenBank/DDBJ whole genome shotgun (WGS) entry which is preliminary data.</text>
</comment>
<dbReference type="AlphaFoldDB" id="A0A090SXC1"/>
<dbReference type="EMBL" id="BBMT01000001">
    <property type="protein sequence ID" value="GAL31543.1"/>
    <property type="molecule type" value="Genomic_DNA"/>
</dbReference>
<evidence type="ECO:0000256" key="8">
    <source>
        <dbReference type="ARBA" id="ARBA00022741"/>
    </source>
</evidence>
<evidence type="ECO:0000259" key="15">
    <source>
        <dbReference type="PROSITE" id="PS50109"/>
    </source>
</evidence>
<keyword evidence="6" id="KW-0808">Transferase</keyword>
<accession>A0A090SXC1</accession>
<evidence type="ECO:0000256" key="9">
    <source>
        <dbReference type="ARBA" id="ARBA00022777"/>
    </source>
</evidence>
<reference evidence="16 17" key="1">
    <citation type="submission" date="2014-09" db="EMBL/GenBank/DDBJ databases">
        <title>Vibrio maritimus JCM 19240. (C210) whole genome shotgun sequence.</title>
        <authorList>
            <person name="Sawabe T."/>
            <person name="Meirelles P."/>
            <person name="Nakanishi M."/>
            <person name="Sayaka M."/>
            <person name="Hattori M."/>
            <person name="Ohkuma M."/>
        </authorList>
    </citation>
    <scope>NUCLEOTIDE SEQUENCE [LARGE SCALE GENOMIC DNA]</scope>
    <source>
        <strain evidence="16 17">JCM 19240</strain>
    </source>
</reference>
<evidence type="ECO:0000256" key="2">
    <source>
        <dbReference type="ARBA" id="ARBA00004651"/>
    </source>
</evidence>
<dbReference type="InterPro" id="IPR036890">
    <property type="entry name" value="HATPase_C_sf"/>
</dbReference>
<dbReference type="InterPro" id="IPR036097">
    <property type="entry name" value="HisK_dim/P_sf"/>
</dbReference>
<evidence type="ECO:0000256" key="13">
    <source>
        <dbReference type="ARBA" id="ARBA00023136"/>
    </source>
</evidence>
<dbReference type="EC" id="2.7.13.3" evidence="3"/>
<dbReference type="SUPFAM" id="SSF47384">
    <property type="entry name" value="Homodimeric domain of signal transducing histidine kinase"/>
    <property type="match status" value="1"/>
</dbReference>
<evidence type="ECO:0000256" key="1">
    <source>
        <dbReference type="ARBA" id="ARBA00000085"/>
    </source>
</evidence>
<dbReference type="PANTHER" id="PTHR45528:SF1">
    <property type="entry name" value="SENSOR HISTIDINE KINASE CPXA"/>
    <property type="match status" value="1"/>
</dbReference>
<reference evidence="16 17" key="2">
    <citation type="submission" date="2014-09" db="EMBL/GenBank/DDBJ databases">
        <authorList>
            <consortium name="NBRP consortium"/>
            <person name="Sawabe T."/>
            <person name="Meirelles P."/>
            <person name="Nakanishi M."/>
            <person name="Sayaka M."/>
            <person name="Hattori M."/>
            <person name="Ohkuma M."/>
        </authorList>
    </citation>
    <scope>NUCLEOTIDE SEQUENCE [LARGE SCALE GENOMIC DNA]</scope>
    <source>
        <strain evidence="16 17">JCM 19240</strain>
    </source>
</reference>
<dbReference type="GO" id="GO:0005886">
    <property type="term" value="C:plasma membrane"/>
    <property type="evidence" value="ECO:0007669"/>
    <property type="project" value="UniProtKB-SubCell"/>
</dbReference>
<feature type="transmembrane region" description="Helical" evidence="14">
    <location>
        <begin position="154"/>
        <end position="173"/>
    </location>
</feature>
<comment type="catalytic activity">
    <reaction evidence="1">
        <text>ATP + protein L-histidine = ADP + protein N-phospho-L-histidine.</text>
        <dbReference type="EC" id="2.7.13.3"/>
    </reaction>
</comment>
<keyword evidence="8" id="KW-0547">Nucleotide-binding</keyword>
<evidence type="ECO:0000256" key="7">
    <source>
        <dbReference type="ARBA" id="ARBA00022692"/>
    </source>
</evidence>
<keyword evidence="17" id="KW-1185">Reference proteome</keyword>